<organism evidence="1 2">
    <name type="scientific">Solanum stoloniferum</name>
    <dbReference type="NCBI Taxonomy" id="62892"/>
    <lineage>
        <taxon>Eukaryota</taxon>
        <taxon>Viridiplantae</taxon>
        <taxon>Streptophyta</taxon>
        <taxon>Embryophyta</taxon>
        <taxon>Tracheophyta</taxon>
        <taxon>Spermatophyta</taxon>
        <taxon>Magnoliopsida</taxon>
        <taxon>eudicotyledons</taxon>
        <taxon>Gunneridae</taxon>
        <taxon>Pentapetalae</taxon>
        <taxon>asterids</taxon>
        <taxon>lamiids</taxon>
        <taxon>Solanales</taxon>
        <taxon>Solanaceae</taxon>
        <taxon>Solanoideae</taxon>
        <taxon>Solaneae</taxon>
        <taxon>Solanum</taxon>
    </lineage>
</organism>
<dbReference type="Proteomes" id="UP001627284">
    <property type="component" value="Unassembled WGS sequence"/>
</dbReference>
<name>A0ABD2UNK4_9SOLN</name>
<protein>
    <submittedName>
        <fullName evidence="1">Uncharacterized protein</fullName>
    </submittedName>
</protein>
<keyword evidence="2" id="KW-1185">Reference proteome</keyword>
<dbReference type="EMBL" id="JBJKTR010000005">
    <property type="protein sequence ID" value="KAL3369116.1"/>
    <property type="molecule type" value="Genomic_DNA"/>
</dbReference>
<evidence type="ECO:0000313" key="2">
    <source>
        <dbReference type="Proteomes" id="UP001627284"/>
    </source>
</evidence>
<sequence length="116" mass="13885">MAKYQKDIQRKQRKVLKLKKDEVTVEHSIFFCTSIPRRSRKKTSIKQIVKNGQKFNPSTSWLDYKKESKKKNSKDLDQMGDNWYSVPLSEYDIPDSFPNDLDELLWDKDVFDFMND</sequence>
<gene>
    <name evidence="1" type="ORF">AABB24_009763</name>
</gene>
<proteinExistence type="predicted"/>
<evidence type="ECO:0000313" key="1">
    <source>
        <dbReference type="EMBL" id="KAL3369116.1"/>
    </source>
</evidence>
<comment type="caution">
    <text evidence="1">The sequence shown here is derived from an EMBL/GenBank/DDBJ whole genome shotgun (WGS) entry which is preliminary data.</text>
</comment>
<accession>A0ABD2UNK4</accession>
<dbReference type="AlphaFoldDB" id="A0ABD2UNK4"/>
<reference evidence="1 2" key="1">
    <citation type="submission" date="2024-05" db="EMBL/GenBank/DDBJ databases">
        <title>De novo assembly of an allotetraploid wild potato.</title>
        <authorList>
            <person name="Hosaka A.J."/>
        </authorList>
    </citation>
    <scope>NUCLEOTIDE SEQUENCE [LARGE SCALE GENOMIC DNA]</scope>
    <source>
        <tissue evidence="1">Young leaves</tissue>
    </source>
</reference>
<feature type="non-terminal residue" evidence="1">
    <location>
        <position position="116"/>
    </location>
</feature>